<evidence type="ECO:0000313" key="5">
    <source>
        <dbReference type="Proteomes" id="UP001205843"/>
    </source>
</evidence>
<feature type="domain" description="Zinc-ribbon" evidence="3">
    <location>
        <begin position="82"/>
        <end position="101"/>
    </location>
</feature>
<feature type="coiled-coil region" evidence="1">
    <location>
        <begin position="50"/>
        <end position="77"/>
    </location>
</feature>
<keyword evidence="5" id="KW-1185">Reference proteome</keyword>
<dbReference type="AlphaFoldDB" id="A0AAE3GAA8"/>
<organism evidence="4 5">
    <name type="scientific">Natronocella acetinitrilica</name>
    <dbReference type="NCBI Taxonomy" id="414046"/>
    <lineage>
        <taxon>Bacteria</taxon>
        <taxon>Pseudomonadati</taxon>
        <taxon>Pseudomonadota</taxon>
        <taxon>Gammaproteobacteria</taxon>
        <taxon>Chromatiales</taxon>
        <taxon>Ectothiorhodospiraceae</taxon>
        <taxon>Natronocella</taxon>
    </lineage>
</organism>
<evidence type="ECO:0000256" key="1">
    <source>
        <dbReference type="SAM" id="Coils"/>
    </source>
</evidence>
<gene>
    <name evidence="4" type="ORF">J2T57_003818</name>
</gene>
<protein>
    <recommendedName>
        <fullName evidence="3">Zinc-ribbon domain-containing protein</fullName>
    </recommendedName>
</protein>
<dbReference type="InterPro" id="IPR026870">
    <property type="entry name" value="Zinc_ribbon_dom"/>
</dbReference>
<keyword evidence="2" id="KW-0812">Transmembrane</keyword>
<comment type="caution">
    <text evidence="4">The sequence shown here is derived from an EMBL/GenBank/DDBJ whole genome shotgun (WGS) entry which is preliminary data.</text>
</comment>
<accession>A0AAE3GAA8</accession>
<reference evidence="4" key="1">
    <citation type="submission" date="2022-03" db="EMBL/GenBank/DDBJ databases">
        <title>Genomic Encyclopedia of Type Strains, Phase III (KMG-III): the genomes of soil and plant-associated and newly described type strains.</title>
        <authorList>
            <person name="Whitman W."/>
        </authorList>
    </citation>
    <scope>NUCLEOTIDE SEQUENCE</scope>
    <source>
        <strain evidence="4">ANL 6-2</strain>
    </source>
</reference>
<keyword evidence="2" id="KW-0472">Membrane</keyword>
<dbReference type="RefSeq" id="WP_253483382.1">
    <property type="nucleotide sequence ID" value="NZ_JALJXV010000010.1"/>
</dbReference>
<evidence type="ECO:0000256" key="2">
    <source>
        <dbReference type="SAM" id="Phobius"/>
    </source>
</evidence>
<keyword evidence="1" id="KW-0175">Coiled coil</keyword>
<evidence type="ECO:0000259" key="3">
    <source>
        <dbReference type="Pfam" id="PF13240"/>
    </source>
</evidence>
<proteinExistence type="predicted"/>
<feature type="transmembrane region" description="Helical" evidence="2">
    <location>
        <begin position="146"/>
        <end position="166"/>
    </location>
</feature>
<evidence type="ECO:0000313" key="4">
    <source>
        <dbReference type="EMBL" id="MCP1676647.1"/>
    </source>
</evidence>
<dbReference type="Proteomes" id="UP001205843">
    <property type="component" value="Unassembled WGS sequence"/>
</dbReference>
<dbReference type="EMBL" id="JALJXV010000010">
    <property type="protein sequence ID" value="MCP1676647.1"/>
    <property type="molecule type" value="Genomic_DNA"/>
</dbReference>
<name>A0AAE3GAA8_9GAMM</name>
<sequence>MGIIEDEQETFTLDEFASHYELTPLELLETIRDKRLNGYEAVRRGKEIIIRKISSDREQTAEAIDEKEEAADSNERESKSLFCTQCGERLSAEANFCPSCGLKKKIYSEENNTEVERDYASDKFAHKNRNSLSTEKAAASSSERNGFWFTTIFFFIAIMLGGIWWFSLGMPSPTLIAISQIKEECEQFARDQNVSGTLFGNGIERLTIGESWIKDGRRVVELRFMSNEDRFLVRYCVYGKGTIQIPSIIDQSRWQ</sequence>
<keyword evidence="2" id="KW-1133">Transmembrane helix</keyword>
<dbReference type="Pfam" id="PF13240">
    <property type="entry name" value="Zn_Ribbon_1"/>
    <property type="match status" value="1"/>
</dbReference>